<proteinExistence type="predicted"/>
<accession>A0AAX3GXE8</accession>
<name>A0AAX3GXE8_CLODI</name>
<gene>
    <name evidence="1" type="ORF">SAMEA1710456_00927</name>
</gene>
<evidence type="ECO:0008006" key="3">
    <source>
        <dbReference type="Google" id="ProtNLM"/>
    </source>
</evidence>
<dbReference type="Proteomes" id="UP000346772">
    <property type="component" value="Unassembled WGS sequence"/>
</dbReference>
<reference evidence="1 2" key="1">
    <citation type="submission" date="2019-02" db="EMBL/GenBank/DDBJ databases">
        <authorList>
            <consortium name="Pathogen Informatics"/>
        </authorList>
    </citation>
    <scope>NUCLEOTIDE SEQUENCE [LARGE SCALE GENOMIC DNA]</scope>
    <source>
        <strain evidence="1 2">078GUE027</strain>
    </source>
</reference>
<sequence length="223" mass="27002">MKKYIRYQSRSELKQLRKLFEYKIDDIVGYLFCSRRTFERIERDNGTSNICLANRIAELYFQRFDELFIEVDLEVIKFINSIREYTLSIEDSYIIENEIYYCIFLKKLDTCRDQIWGSTYWLEDYNKYKDIRKLREANVAYLLKNTNHKITIINTENQWYRIYFGLCIGKFHEILISKSCAEKCVPYILKRHVVESSLLFNNSKISDLMLLGKYDDKRNILID</sequence>
<evidence type="ECO:0000313" key="2">
    <source>
        <dbReference type="Proteomes" id="UP000346772"/>
    </source>
</evidence>
<organism evidence="1 2">
    <name type="scientific">Clostridioides difficile</name>
    <name type="common">Peptoclostridium difficile</name>
    <dbReference type="NCBI Taxonomy" id="1496"/>
    <lineage>
        <taxon>Bacteria</taxon>
        <taxon>Bacillati</taxon>
        <taxon>Bacillota</taxon>
        <taxon>Clostridia</taxon>
        <taxon>Peptostreptococcales</taxon>
        <taxon>Peptostreptococcaceae</taxon>
        <taxon>Clostridioides</taxon>
    </lineage>
</organism>
<dbReference type="EMBL" id="CAADAT010000004">
    <property type="protein sequence ID" value="VFD53461.1"/>
    <property type="molecule type" value="Genomic_DNA"/>
</dbReference>
<comment type="caution">
    <text evidence="1">The sequence shown here is derived from an EMBL/GenBank/DDBJ whole genome shotgun (WGS) entry which is preliminary data.</text>
</comment>
<protein>
    <recommendedName>
        <fullName evidence="3">HTH cro/C1-type domain-containing protein</fullName>
    </recommendedName>
</protein>
<evidence type="ECO:0000313" key="1">
    <source>
        <dbReference type="EMBL" id="VFD53461.1"/>
    </source>
</evidence>
<dbReference type="AlphaFoldDB" id="A0AAX3GXE8"/>
<dbReference type="RefSeq" id="WP_003416427.1">
    <property type="nucleotide sequence ID" value="NZ_BEHB01000004.1"/>
</dbReference>